<dbReference type="PANTHER" id="PTHR43281">
    <property type="entry name" value="FARNESYL DIPHOSPHATE SYNTHASE"/>
    <property type="match status" value="1"/>
</dbReference>
<dbReference type="InterPro" id="IPR000092">
    <property type="entry name" value="Polyprenyl_synt"/>
</dbReference>
<proteinExistence type="inferred from homology"/>
<sequence>MHFKDELNKRKGYFENKMQDYIPEVVGYQKTLFESMKYSLDAGGKRLRPVLMMESCKLVGGNIDDVMPFASAIEMIHTYSLIHDDLPCMDDDDLRRGKLTNHKVFGEGMAVLAGDGLLNLAFEIMTKASLENEKESYKFLKAMNEIAKVSGVYGMIGGQAVDLECENKKVDKDVLDFIHMNKTSAMIIGAMRCGAIIGGASEKQLENITNYARCIGLGFQIVDDILDIVGDQSKLGKNIGSDVENNKSTYPSLFGLETSKQMAIDLIKEAKSSIASFESKAEFLNNLADYIVSRDC</sequence>
<evidence type="ECO:0000256" key="8">
    <source>
        <dbReference type="ARBA" id="ARBA00023229"/>
    </source>
</evidence>
<evidence type="ECO:0000256" key="6">
    <source>
        <dbReference type="ARBA" id="ARBA00022723"/>
    </source>
</evidence>
<dbReference type="NCBIfam" id="NF045485">
    <property type="entry name" value="FPPsyn"/>
    <property type="match status" value="1"/>
</dbReference>
<dbReference type="SFLD" id="SFLDS00005">
    <property type="entry name" value="Isoprenoid_Synthase_Type_I"/>
    <property type="match status" value="1"/>
</dbReference>
<evidence type="ECO:0000256" key="10">
    <source>
        <dbReference type="ARBA" id="ARBA00032873"/>
    </source>
</evidence>
<reference evidence="13 14" key="1">
    <citation type="submission" date="2017-03" db="EMBL/GenBank/DDBJ databases">
        <title>Genome sequence of Clostridium thermoalcaliphilum DSM 7309.</title>
        <authorList>
            <person name="Poehlein A."/>
            <person name="Daniel R."/>
        </authorList>
    </citation>
    <scope>NUCLEOTIDE SEQUENCE [LARGE SCALE GENOMIC DNA]</scope>
    <source>
        <strain evidence="13 14">DSM 7309</strain>
    </source>
</reference>
<evidence type="ECO:0000256" key="9">
    <source>
        <dbReference type="ARBA" id="ARBA00032380"/>
    </source>
</evidence>
<dbReference type="EC" id="2.5.1.10" evidence="3"/>
<evidence type="ECO:0000256" key="4">
    <source>
        <dbReference type="ARBA" id="ARBA00015100"/>
    </source>
</evidence>
<dbReference type="Gene3D" id="1.10.600.10">
    <property type="entry name" value="Farnesyl Diphosphate Synthase"/>
    <property type="match status" value="1"/>
</dbReference>
<evidence type="ECO:0000256" key="7">
    <source>
        <dbReference type="ARBA" id="ARBA00022842"/>
    </source>
</evidence>
<comment type="similarity">
    <text evidence="2 12">Belongs to the FPP/GGPP synthase family.</text>
</comment>
<dbReference type="AlphaFoldDB" id="A0A1V4IAJ0"/>
<dbReference type="PROSITE" id="PS00723">
    <property type="entry name" value="POLYPRENYL_SYNTHASE_1"/>
    <property type="match status" value="1"/>
</dbReference>
<evidence type="ECO:0000256" key="11">
    <source>
        <dbReference type="ARBA" id="ARBA00049399"/>
    </source>
</evidence>
<dbReference type="GO" id="GO:0004337">
    <property type="term" value="F:(2E,6E)-farnesyl diphosphate synthase activity"/>
    <property type="evidence" value="ECO:0007669"/>
    <property type="project" value="UniProtKB-EC"/>
</dbReference>
<keyword evidence="5 12" id="KW-0808">Transferase</keyword>
<dbReference type="SUPFAM" id="SSF48576">
    <property type="entry name" value="Terpenoid synthases"/>
    <property type="match status" value="1"/>
</dbReference>
<evidence type="ECO:0000256" key="12">
    <source>
        <dbReference type="RuleBase" id="RU004466"/>
    </source>
</evidence>
<comment type="catalytic activity">
    <reaction evidence="11">
        <text>isopentenyl diphosphate + (2E)-geranyl diphosphate = (2E,6E)-farnesyl diphosphate + diphosphate</text>
        <dbReference type="Rhea" id="RHEA:19361"/>
        <dbReference type="ChEBI" id="CHEBI:33019"/>
        <dbReference type="ChEBI" id="CHEBI:58057"/>
        <dbReference type="ChEBI" id="CHEBI:128769"/>
        <dbReference type="ChEBI" id="CHEBI:175763"/>
        <dbReference type="EC" id="2.5.1.10"/>
    </reaction>
</comment>
<dbReference type="Proteomes" id="UP000190140">
    <property type="component" value="Unassembled WGS sequence"/>
</dbReference>
<dbReference type="GO" id="GO:0016114">
    <property type="term" value="P:terpenoid biosynthetic process"/>
    <property type="evidence" value="ECO:0007669"/>
    <property type="project" value="UniProtKB-ARBA"/>
</dbReference>
<dbReference type="InterPro" id="IPR008949">
    <property type="entry name" value="Isoprenoid_synthase_dom_sf"/>
</dbReference>
<accession>A0A1V4IAJ0</accession>
<dbReference type="GO" id="GO:0046872">
    <property type="term" value="F:metal ion binding"/>
    <property type="evidence" value="ECO:0007669"/>
    <property type="project" value="UniProtKB-KW"/>
</dbReference>
<dbReference type="OrthoDB" id="9805316at2"/>
<evidence type="ECO:0000256" key="3">
    <source>
        <dbReference type="ARBA" id="ARBA00012439"/>
    </source>
</evidence>
<dbReference type="GO" id="GO:0005737">
    <property type="term" value="C:cytoplasm"/>
    <property type="evidence" value="ECO:0007669"/>
    <property type="project" value="UniProtKB-ARBA"/>
</dbReference>
<dbReference type="PROSITE" id="PS00444">
    <property type="entry name" value="POLYPRENYL_SYNTHASE_2"/>
    <property type="match status" value="1"/>
</dbReference>
<evidence type="ECO:0000256" key="1">
    <source>
        <dbReference type="ARBA" id="ARBA00001946"/>
    </source>
</evidence>
<dbReference type="Pfam" id="PF00348">
    <property type="entry name" value="polyprenyl_synt"/>
    <property type="match status" value="1"/>
</dbReference>
<evidence type="ECO:0000256" key="5">
    <source>
        <dbReference type="ARBA" id="ARBA00022679"/>
    </source>
</evidence>
<organism evidence="13 14">
    <name type="scientific">Alkalithermobacter paradoxus</name>
    <dbReference type="NCBI Taxonomy" id="29349"/>
    <lineage>
        <taxon>Bacteria</taxon>
        <taxon>Bacillati</taxon>
        <taxon>Bacillota</taxon>
        <taxon>Clostridia</taxon>
        <taxon>Peptostreptococcales</taxon>
        <taxon>Tepidibacteraceae</taxon>
        <taxon>Alkalithermobacter</taxon>
    </lineage>
</organism>
<dbReference type="RefSeq" id="WP_079410375.1">
    <property type="nucleotide sequence ID" value="NZ_MZGW01000001.1"/>
</dbReference>
<dbReference type="FunFam" id="1.10.600.10:FF:000001">
    <property type="entry name" value="Geranylgeranyl diphosphate synthase"/>
    <property type="match status" value="1"/>
</dbReference>
<gene>
    <name evidence="13" type="ORF">CLOTH_02310</name>
</gene>
<evidence type="ECO:0000313" key="13">
    <source>
        <dbReference type="EMBL" id="OPJ56949.1"/>
    </source>
</evidence>
<evidence type="ECO:0000256" key="2">
    <source>
        <dbReference type="ARBA" id="ARBA00006706"/>
    </source>
</evidence>
<protein>
    <recommendedName>
        <fullName evidence="4">Farnesyl diphosphate synthase</fullName>
        <ecNumber evidence="3">2.5.1.10</ecNumber>
    </recommendedName>
    <alternativeName>
        <fullName evidence="10">(2E,6E)-farnesyl diphosphate synthase</fullName>
    </alternativeName>
    <alternativeName>
        <fullName evidence="9">Geranyltranstransferase</fullName>
    </alternativeName>
</protein>
<evidence type="ECO:0000313" key="14">
    <source>
        <dbReference type="Proteomes" id="UP000190140"/>
    </source>
</evidence>
<keyword evidence="8" id="KW-0414">Isoprene biosynthesis</keyword>
<dbReference type="STRING" id="29349.CLOTH_02310"/>
<dbReference type="SFLD" id="SFLDG01017">
    <property type="entry name" value="Polyprenyl_Transferase_Like"/>
    <property type="match status" value="1"/>
</dbReference>
<dbReference type="CDD" id="cd00685">
    <property type="entry name" value="Trans_IPPS_HT"/>
    <property type="match status" value="1"/>
</dbReference>
<dbReference type="PANTHER" id="PTHR43281:SF1">
    <property type="entry name" value="FARNESYL DIPHOSPHATE SYNTHASE"/>
    <property type="match status" value="1"/>
</dbReference>
<dbReference type="InterPro" id="IPR033749">
    <property type="entry name" value="Polyprenyl_synt_CS"/>
</dbReference>
<comment type="caution">
    <text evidence="13">The sequence shown here is derived from an EMBL/GenBank/DDBJ whole genome shotgun (WGS) entry which is preliminary data.</text>
</comment>
<keyword evidence="7" id="KW-0460">Magnesium</keyword>
<name>A0A1V4IAJ0_9FIRM</name>
<comment type="cofactor">
    <cofactor evidence="1">
        <name>Mg(2+)</name>
        <dbReference type="ChEBI" id="CHEBI:18420"/>
    </cofactor>
</comment>
<keyword evidence="6" id="KW-0479">Metal-binding</keyword>
<dbReference type="InterPro" id="IPR053378">
    <property type="entry name" value="Prenyl_diphosphate_synthase"/>
</dbReference>
<keyword evidence="14" id="KW-1185">Reference proteome</keyword>
<dbReference type="EMBL" id="MZGW01000001">
    <property type="protein sequence ID" value="OPJ56949.1"/>
    <property type="molecule type" value="Genomic_DNA"/>
</dbReference>